<comment type="subcellular location">
    <subcellularLocation>
        <location evidence="6">Cytoplasm</location>
    </subcellularLocation>
</comment>
<dbReference type="InterPro" id="IPR032782">
    <property type="entry name" value="KhpB_N"/>
</dbReference>
<protein>
    <recommendedName>
        <fullName evidence="6">RNA-binding protein KhpB</fullName>
    </recommendedName>
    <alternativeName>
        <fullName evidence="6">RNA-binding protein EloR</fullName>
    </alternativeName>
</protein>
<proteinExistence type="inferred from homology"/>
<dbReference type="SUPFAM" id="SSF82708">
    <property type="entry name" value="R3H domain"/>
    <property type="match status" value="1"/>
</dbReference>
<dbReference type="InterPro" id="IPR015946">
    <property type="entry name" value="KH_dom-like_a/b"/>
</dbReference>
<evidence type="ECO:0000256" key="7">
    <source>
        <dbReference type="SAM" id="MobiDB-lite"/>
    </source>
</evidence>
<evidence type="ECO:0000256" key="4">
    <source>
        <dbReference type="ARBA" id="ARBA00023186"/>
    </source>
</evidence>
<comment type="similarity">
    <text evidence="6">Belongs to the KhpB RNA-binding protein family.</text>
</comment>
<dbReference type="NCBIfam" id="NF041568">
    <property type="entry name" value="Jag_EloR"/>
    <property type="match status" value="1"/>
</dbReference>
<evidence type="ECO:0000259" key="9">
    <source>
        <dbReference type="PROSITE" id="PS51061"/>
    </source>
</evidence>
<feature type="region of interest" description="Disordered" evidence="7">
    <location>
        <begin position="82"/>
        <end position="160"/>
    </location>
</feature>
<accession>A0AB74TN24</accession>
<dbReference type="GO" id="GO:0008360">
    <property type="term" value="P:regulation of cell shape"/>
    <property type="evidence" value="ECO:0007669"/>
    <property type="project" value="UniProtKB-KW"/>
</dbReference>
<dbReference type="GO" id="GO:0003723">
    <property type="term" value="F:RNA binding"/>
    <property type="evidence" value="ECO:0007669"/>
    <property type="project" value="UniProtKB-UniRule"/>
</dbReference>
<organism evidence="10">
    <name type="scientific">Dolosigranulum savutiense</name>
    <dbReference type="NCBI Taxonomy" id="3110288"/>
    <lineage>
        <taxon>Bacteria</taxon>
        <taxon>Bacillati</taxon>
        <taxon>Bacillota</taxon>
        <taxon>Bacilli</taxon>
        <taxon>Lactobacillales</taxon>
        <taxon>Carnobacteriaceae</taxon>
        <taxon>Dolosigranulum</taxon>
    </lineage>
</organism>
<evidence type="ECO:0000256" key="3">
    <source>
        <dbReference type="ARBA" id="ARBA00022960"/>
    </source>
</evidence>
<evidence type="ECO:0000259" key="8">
    <source>
        <dbReference type="PROSITE" id="PS50823"/>
    </source>
</evidence>
<dbReference type="InterPro" id="IPR038008">
    <property type="entry name" value="Jag_KH"/>
</dbReference>
<keyword evidence="2 6" id="KW-0694">RNA-binding</keyword>
<dbReference type="CDD" id="cd02644">
    <property type="entry name" value="R3H_jag"/>
    <property type="match status" value="1"/>
</dbReference>
<dbReference type="HAMAP" id="MF_00867">
    <property type="entry name" value="KhpB"/>
    <property type="match status" value="1"/>
</dbReference>
<dbReference type="GO" id="GO:0071555">
    <property type="term" value="P:cell wall organization"/>
    <property type="evidence" value="ECO:0007669"/>
    <property type="project" value="UniProtKB-KW"/>
</dbReference>
<dbReference type="Pfam" id="PF13083">
    <property type="entry name" value="KH_KhpA-B"/>
    <property type="match status" value="1"/>
</dbReference>
<comment type="subunit">
    <text evidence="6">Forms a complex with KhpA.</text>
</comment>
<name>A0AB74TN24_9LACT</name>
<dbReference type="InterPro" id="IPR039247">
    <property type="entry name" value="KhpB"/>
</dbReference>
<comment type="caution">
    <text evidence="6">Lacks conserved residue(s) required for the propagation of feature annotation.</text>
</comment>
<keyword evidence="1 6" id="KW-0963">Cytoplasm</keyword>
<reference evidence="10" key="1">
    <citation type="submission" date="2023-12" db="EMBL/GenBank/DDBJ databases">
        <title>Dolosigranulum savutii sp. nov. isolated from human upper respiratory samples collected in Botswana.</title>
        <authorList>
            <person name="Kelly M.S."/>
        </authorList>
    </citation>
    <scope>NUCLEOTIDE SEQUENCE</scope>
    <source>
        <strain evidence="10">MSK433</strain>
    </source>
</reference>
<keyword evidence="3 6" id="KW-0133">Cell shape</keyword>
<dbReference type="RefSeq" id="WP_347299866.1">
    <property type="nucleotide sequence ID" value="NZ_CP142433.1"/>
</dbReference>
<dbReference type="InterPro" id="IPR038247">
    <property type="entry name" value="Jag_N_dom_sf"/>
</dbReference>
<dbReference type="Pfam" id="PF01424">
    <property type="entry name" value="R3H"/>
    <property type="match status" value="1"/>
</dbReference>
<dbReference type="CDD" id="cd02414">
    <property type="entry name" value="KH-II_Jag"/>
    <property type="match status" value="1"/>
</dbReference>
<feature type="domain" description="R3H" evidence="9">
    <location>
        <begin position="243"/>
        <end position="309"/>
    </location>
</feature>
<dbReference type="EMBL" id="CP142433">
    <property type="protein sequence ID" value="XBC45324.1"/>
    <property type="molecule type" value="Genomic_DNA"/>
</dbReference>
<dbReference type="PROSITE" id="PS51061">
    <property type="entry name" value="R3H"/>
    <property type="match status" value="1"/>
</dbReference>
<dbReference type="InterPro" id="IPR004044">
    <property type="entry name" value="KH_dom_type_2"/>
</dbReference>
<keyword evidence="4 6" id="KW-0143">Chaperone</keyword>
<feature type="domain" description="KH type-2" evidence="8">
    <location>
        <begin position="166"/>
        <end position="240"/>
    </location>
</feature>
<gene>
    <name evidence="10" type="primary">jag</name>
    <name evidence="6" type="synonym">eloR</name>
    <name evidence="6" type="synonym">khpB</name>
    <name evidence="10" type="ORF">VUQ08_05360</name>
</gene>
<dbReference type="GO" id="GO:0005737">
    <property type="term" value="C:cytoplasm"/>
    <property type="evidence" value="ECO:0007669"/>
    <property type="project" value="UniProtKB-SubCell"/>
</dbReference>
<comment type="domain">
    <text evidence="6">Has an N-terminal Jag-N domain and 2 RNA-binding domains (KH and R3H).</text>
</comment>
<dbReference type="Gene3D" id="3.30.300.20">
    <property type="match status" value="1"/>
</dbReference>
<dbReference type="SMART" id="SM01245">
    <property type="entry name" value="Jag_N"/>
    <property type="match status" value="1"/>
</dbReference>
<sequence>MDKYVAQGATTQAAIEEGLRKLGISREEAIIDVQSEGRKGFLGIGQKDAVVTVRRKASNPFNQVLAEATDLATDLVNDKPVEAVSTAEKSPVTKKVNEPIQSEVNEPAEETEDTAIKSTEDEGTSEIAETEAHESVEVEEAVSEDTAYDEDDPEENQDDQEAIQQVHDYLKRVIQAMGIDDATVELSQDSEQVLFDITTEDAGLVIGRHGKVLNGLQRLAQIQLHQHADNKLYVRVDAENYRSRRRGTVQHLAEKTANQVKQTNQPVILEPMPAHERKQIHRYLHHNSAVKTHSEGKEPNRYLVVEPTK</sequence>
<dbReference type="SMART" id="SM00393">
    <property type="entry name" value="R3H"/>
    <property type="match status" value="1"/>
</dbReference>
<evidence type="ECO:0000256" key="2">
    <source>
        <dbReference type="ARBA" id="ARBA00022884"/>
    </source>
</evidence>
<dbReference type="Gene3D" id="3.30.30.80">
    <property type="entry name" value="probable RNA-binding protein from clostridium symbiosum atcc 14940"/>
    <property type="match status" value="1"/>
</dbReference>
<dbReference type="GO" id="GO:0009252">
    <property type="term" value="P:peptidoglycan biosynthetic process"/>
    <property type="evidence" value="ECO:0007669"/>
    <property type="project" value="UniProtKB-UniRule"/>
</dbReference>
<dbReference type="PROSITE" id="PS50823">
    <property type="entry name" value="KH_TYPE_2"/>
    <property type="match status" value="1"/>
</dbReference>
<dbReference type="InterPro" id="IPR036867">
    <property type="entry name" value="R3H_dom_sf"/>
</dbReference>
<evidence type="ECO:0000256" key="1">
    <source>
        <dbReference type="ARBA" id="ARBA00022490"/>
    </source>
</evidence>
<dbReference type="Pfam" id="PF14804">
    <property type="entry name" value="Jag_N"/>
    <property type="match status" value="1"/>
</dbReference>
<dbReference type="AlphaFoldDB" id="A0AB74TN24"/>
<evidence type="ECO:0000256" key="6">
    <source>
        <dbReference type="HAMAP-Rule" id="MF_00867"/>
    </source>
</evidence>
<feature type="compositionally biased region" description="Acidic residues" evidence="7">
    <location>
        <begin position="137"/>
        <end position="160"/>
    </location>
</feature>
<comment type="function">
    <text evidence="6">A probable RNA chaperone. Forms a complex with KhpA which binds to cellular RNA and controls its expression. Plays a role in peptidoglycan (PG) homeostasis and cell length regulation.</text>
</comment>
<dbReference type="PANTHER" id="PTHR35800">
    <property type="entry name" value="PROTEIN JAG"/>
    <property type="match status" value="1"/>
</dbReference>
<dbReference type="InterPro" id="IPR034079">
    <property type="entry name" value="R3H_KhpB"/>
</dbReference>
<evidence type="ECO:0000313" key="10">
    <source>
        <dbReference type="EMBL" id="XBC45324.1"/>
    </source>
</evidence>
<keyword evidence="5 6" id="KW-0961">Cell wall biogenesis/degradation</keyword>
<dbReference type="PANTHER" id="PTHR35800:SF1">
    <property type="entry name" value="RNA-BINDING PROTEIN KHPB"/>
    <property type="match status" value="1"/>
</dbReference>
<evidence type="ECO:0000256" key="5">
    <source>
        <dbReference type="ARBA" id="ARBA00023316"/>
    </source>
</evidence>
<dbReference type="Gene3D" id="3.30.1370.50">
    <property type="entry name" value="R3H-like domain"/>
    <property type="match status" value="1"/>
</dbReference>
<dbReference type="InterPro" id="IPR001374">
    <property type="entry name" value="R3H_dom"/>
</dbReference>